<keyword evidence="1" id="KW-0285">Flavoprotein</keyword>
<feature type="transmembrane region" description="Helical" evidence="4">
    <location>
        <begin position="99"/>
        <end position="120"/>
    </location>
</feature>
<keyword evidence="2" id="KW-0274">FAD</keyword>
<dbReference type="InterPro" id="IPR016164">
    <property type="entry name" value="FAD-linked_Oxase-like_C"/>
</dbReference>
<keyword evidence="4" id="KW-0472">Membrane</keyword>
<keyword evidence="7" id="KW-1185">Reference proteome</keyword>
<dbReference type="InterPro" id="IPR010031">
    <property type="entry name" value="FAD_lactone_oxidase-like"/>
</dbReference>
<evidence type="ECO:0000256" key="4">
    <source>
        <dbReference type="SAM" id="Phobius"/>
    </source>
</evidence>
<evidence type="ECO:0000256" key="3">
    <source>
        <dbReference type="ARBA" id="ARBA00023002"/>
    </source>
</evidence>
<dbReference type="SUPFAM" id="SSF55103">
    <property type="entry name" value="FAD-linked oxidases, C-terminal domain"/>
    <property type="match status" value="1"/>
</dbReference>
<keyword evidence="3" id="KW-0560">Oxidoreductase</keyword>
<gene>
    <name evidence="6" type="ORF">ACFFK0_30335</name>
</gene>
<evidence type="ECO:0000313" key="7">
    <source>
        <dbReference type="Proteomes" id="UP001589776"/>
    </source>
</evidence>
<dbReference type="InterPro" id="IPR016169">
    <property type="entry name" value="FAD-bd_PCMH_sub2"/>
</dbReference>
<dbReference type="Gene3D" id="3.30.465.10">
    <property type="match status" value="1"/>
</dbReference>
<evidence type="ECO:0000313" key="6">
    <source>
        <dbReference type="EMBL" id="MFC0216700.1"/>
    </source>
</evidence>
<evidence type="ECO:0000256" key="2">
    <source>
        <dbReference type="ARBA" id="ARBA00022827"/>
    </source>
</evidence>
<protein>
    <submittedName>
        <fullName evidence="6">FAD-binding oxidoreductase</fullName>
    </submittedName>
</protein>
<keyword evidence="4" id="KW-1133">Transmembrane helix</keyword>
<proteinExistence type="predicted"/>
<dbReference type="Proteomes" id="UP001589776">
    <property type="component" value="Unassembled WGS sequence"/>
</dbReference>
<dbReference type="RefSeq" id="WP_377475174.1">
    <property type="nucleotide sequence ID" value="NZ_JBHLWN010000124.1"/>
</dbReference>
<dbReference type="EMBL" id="JBHLWN010000124">
    <property type="protein sequence ID" value="MFC0216700.1"/>
    <property type="molecule type" value="Genomic_DNA"/>
</dbReference>
<organism evidence="6 7">
    <name type="scientific">Paenibacillus chartarius</name>
    <dbReference type="NCBI Taxonomy" id="747481"/>
    <lineage>
        <taxon>Bacteria</taxon>
        <taxon>Bacillati</taxon>
        <taxon>Bacillota</taxon>
        <taxon>Bacilli</taxon>
        <taxon>Bacillales</taxon>
        <taxon>Paenibacillaceae</taxon>
        <taxon>Paenibacillus</taxon>
    </lineage>
</organism>
<evidence type="ECO:0000256" key="1">
    <source>
        <dbReference type="ARBA" id="ARBA00022630"/>
    </source>
</evidence>
<reference evidence="6 7" key="1">
    <citation type="submission" date="2024-09" db="EMBL/GenBank/DDBJ databases">
        <authorList>
            <person name="Sun Q."/>
            <person name="Mori K."/>
        </authorList>
    </citation>
    <scope>NUCLEOTIDE SEQUENCE [LARGE SCALE GENOMIC DNA]</scope>
    <source>
        <strain evidence="6 7">CCM 7759</strain>
    </source>
</reference>
<dbReference type="PANTHER" id="PTHR43762:SF1">
    <property type="entry name" value="D-ARABINONO-1,4-LACTONE OXIDASE"/>
    <property type="match status" value="1"/>
</dbReference>
<dbReference type="InterPro" id="IPR036318">
    <property type="entry name" value="FAD-bd_PCMH-like_sf"/>
</dbReference>
<dbReference type="PANTHER" id="PTHR43762">
    <property type="entry name" value="L-GULONOLACTONE OXIDASE"/>
    <property type="match status" value="1"/>
</dbReference>
<comment type="caution">
    <text evidence="6">The sequence shown here is derived from an EMBL/GenBank/DDBJ whole genome shotgun (WGS) entry which is preliminary data.</text>
</comment>
<name>A0ABV6DVK9_9BACL</name>
<dbReference type="InterPro" id="IPR006094">
    <property type="entry name" value="Oxid_FAD_bind_N"/>
</dbReference>
<dbReference type="PROSITE" id="PS51387">
    <property type="entry name" value="FAD_PCMH"/>
    <property type="match status" value="1"/>
</dbReference>
<dbReference type="InterPro" id="IPR016166">
    <property type="entry name" value="FAD-bd_PCMH"/>
</dbReference>
<feature type="domain" description="FAD-binding PCMH-type" evidence="5">
    <location>
        <begin position="1"/>
        <end position="123"/>
    </location>
</feature>
<accession>A0ABV6DVK9</accession>
<dbReference type="SUPFAM" id="SSF56176">
    <property type="entry name" value="FAD-binding/transporter-associated domain-like"/>
    <property type="match status" value="1"/>
</dbReference>
<keyword evidence="4" id="KW-0812">Transmembrane</keyword>
<evidence type="ECO:0000259" key="5">
    <source>
        <dbReference type="PROSITE" id="PS51387"/>
    </source>
</evidence>
<sequence length="400" mass="45907">MVVDMTAFNRVLAFDPQNRTIRVQAGATWGDIQDYVNPYGLAVKTMQSQNIFTIGGSISVNAHGRDIRNGSLIKSVEAFRLLTADGNILQVSRTENPELFPLVIGGYGLFGIILDVTLTLTDNEMYRMHIDQMDVGSYSRYFMEQVKTNPAIHLHLARISVTPDQPLTEMYAINYELDRSLSLKEHDALKTRESGVLPSKLLFHLNRFSGWGKAVFWKMQKAYFDTRQGSFITRNNAMRSESAFMEYRQAGRNDVLQEYFIPVSQFEGFIDDFRKVLQTEDLNLLNVTVRYVNQDEEAVLSYATADMFALVCLYNVPLSEEGQARVRSGMQAVIDRVLEHRGTYYLPYIAYPRLGQFQSAYPKQEEFFRKKEEYDRDGLLMNQFYNDYRGGAKREGAMAD</sequence>
<dbReference type="Pfam" id="PF01565">
    <property type="entry name" value="FAD_binding_4"/>
    <property type="match status" value="1"/>
</dbReference>